<dbReference type="STRING" id="95161.SAMN05660874_00671"/>
<dbReference type="Gene3D" id="3.30.70.120">
    <property type="match status" value="1"/>
</dbReference>
<evidence type="ECO:0000256" key="1">
    <source>
        <dbReference type="ARBA" id="ARBA00010169"/>
    </source>
</evidence>
<dbReference type="InterPro" id="IPR004323">
    <property type="entry name" value="Ion_tolerance_CutA"/>
</dbReference>
<dbReference type="Proteomes" id="UP000198852">
    <property type="component" value="Unassembled WGS sequence"/>
</dbReference>
<dbReference type="GO" id="GO:0010038">
    <property type="term" value="P:response to metal ion"/>
    <property type="evidence" value="ECO:0007669"/>
    <property type="project" value="InterPro"/>
</dbReference>
<dbReference type="EMBL" id="FOZX01000001">
    <property type="protein sequence ID" value="SFS38126.1"/>
    <property type="molecule type" value="Genomic_DNA"/>
</dbReference>
<reference evidence="3" key="1">
    <citation type="submission" date="2016-10" db="EMBL/GenBank/DDBJ databases">
        <authorList>
            <person name="Varghese N."/>
            <person name="Submissions S."/>
        </authorList>
    </citation>
    <scope>NUCLEOTIDE SEQUENCE [LARGE SCALE GENOMIC DNA]</scope>
    <source>
        <strain evidence="3">DSM 44771</strain>
    </source>
</reference>
<dbReference type="InterPro" id="IPR011322">
    <property type="entry name" value="N-reg_PII-like_a/b"/>
</dbReference>
<keyword evidence="3" id="KW-1185">Reference proteome</keyword>
<protein>
    <submittedName>
        <fullName evidence="2">Divalent cation tolerance protein</fullName>
    </submittedName>
</protein>
<dbReference type="PANTHER" id="PTHR23419">
    <property type="entry name" value="DIVALENT CATION TOLERANCE CUTA-RELATED"/>
    <property type="match status" value="1"/>
</dbReference>
<proteinExistence type="inferred from homology"/>
<dbReference type="GO" id="GO:0005507">
    <property type="term" value="F:copper ion binding"/>
    <property type="evidence" value="ECO:0007669"/>
    <property type="project" value="TreeGrafter"/>
</dbReference>
<evidence type="ECO:0000313" key="3">
    <source>
        <dbReference type="Proteomes" id="UP000198852"/>
    </source>
</evidence>
<evidence type="ECO:0000313" key="2">
    <source>
        <dbReference type="EMBL" id="SFS38126.1"/>
    </source>
</evidence>
<gene>
    <name evidence="2" type="ORF">SAMN05660874_00671</name>
</gene>
<dbReference type="InterPro" id="IPR015867">
    <property type="entry name" value="N-reg_PII/ATP_PRibTrfase_C"/>
</dbReference>
<dbReference type="SUPFAM" id="SSF54913">
    <property type="entry name" value="GlnB-like"/>
    <property type="match status" value="1"/>
</dbReference>
<dbReference type="PANTHER" id="PTHR23419:SF8">
    <property type="entry name" value="FI09726P"/>
    <property type="match status" value="1"/>
</dbReference>
<name>A0A1I6PD60_9PSEU</name>
<dbReference type="Pfam" id="PF03091">
    <property type="entry name" value="CutA1"/>
    <property type="match status" value="1"/>
</dbReference>
<accession>A0A1I6PD60</accession>
<dbReference type="AlphaFoldDB" id="A0A1I6PD60"/>
<comment type="similarity">
    <text evidence="1">Belongs to the CutA family.</text>
</comment>
<organism evidence="2 3">
    <name type="scientific">Saccharopolyspora flava</name>
    <dbReference type="NCBI Taxonomy" id="95161"/>
    <lineage>
        <taxon>Bacteria</taxon>
        <taxon>Bacillati</taxon>
        <taxon>Actinomycetota</taxon>
        <taxon>Actinomycetes</taxon>
        <taxon>Pseudonocardiales</taxon>
        <taxon>Pseudonocardiaceae</taxon>
        <taxon>Saccharopolyspora</taxon>
    </lineage>
</organism>
<sequence>MPTSPRGYAGGMADHVLVVTTTDSEESAAELARGVVEARLGACVQVVPIRSFYVWDGAAQDDPEWQLQIKTSGGRLDPLIAHLKAHHGYDVPEIIATPIVGGNPDYLSWVDEQTTPASP</sequence>